<feature type="non-terminal residue" evidence="3">
    <location>
        <position position="290"/>
    </location>
</feature>
<keyword evidence="2" id="KW-0732">Signal</keyword>
<evidence type="ECO:0000313" key="4">
    <source>
        <dbReference type="Proteomes" id="UP000479190"/>
    </source>
</evidence>
<evidence type="ECO:0000313" key="3">
    <source>
        <dbReference type="EMBL" id="CAB0030015.1"/>
    </source>
</evidence>
<accession>A0A6H5HXW4</accession>
<dbReference type="EMBL" id="CADCXV010000406">
    <property type="protein sequence ID" value="CAB0030015.1"/>
    <property type="molecule type" value="Genomic_DNA"/>
</dbReference>
<evidence type="ECO:0000256" key="1">
    <source>
        <dbReference type="SAM" id="MobiDB-lite"/>
    </source>
</evidence>
<proteinExistence type="predicted"/>
<evidence type="ECO:0000256" key="2">
    <source>
        <dbReference type="SAM" id="SignalP"/>
    </source>
</evidence>
<sequence length="290" mass="33355">MRINRALRSCFFAVVRLQWLALCYSEGELHSRTLACLGRLYAVFDHVRGLRVRGYTWETYWRHACKGKLYEEFYLPPLQNFHKLRPTLICQPDKHAKCPLRDKSRPELRRIDCFQSEPLHENKLFFNKYPANIVLQQVEKVTLYIANSKSRERIPELTPGRQPRPSARPTRDRRPSSSSTAAAQPAQHSSSATAAQQQRNSRLAATTSTSIKKSTADVAYEKVIVSKKIRKKIVVIVNHRRCIGVYAGFDHSSKGLGLYYDMKKTLFHPSDSKVCVAIDKFQWHSCVSCN</sequence>
<protein>
    <submittedName>
        <fullName evidence="3">Uncharacterized protein</fullName>
    </submittedName>
</protein>
<organism evidence="3 4">
    <name type="scientific">Trichogramma brassicae</name>
    <dbReference type="NCBI Taxonomy" id="86971"/>
    <lineage>
        <taxon>Eukaryota</taxon>
        <taxon>Metazoa</taxon>
        <taxon>Ecdysozoa</taxon>
        <taxon>Arthropoda</taxon>
        <taxon>Hexapoda</taxon>
        <taxon>Insecta</taxon>
        <taxon>Pterygota</taxon>
        <taxon>Neoptera</taxon>
        <taxon>Endopterygota</taxon>
        <taxon>Hymenoptera</taxon>
        <taxon>Apocrita</taxon>
        <taxon>Proctotrupomorpha</taxon>
        <taxon>Chalcidoidea</taxon>
        <taxon>Trichogrammatidae</taxon>
        <taxon>Trichogramma</taxon>
    </lineage>
</organism>
<gene>
    <name evidence="3" type="ORF">TBRA_LOCUS2031</name>
</gene>
<feature type="chain" id="PRO_5026351105" evidence="2">
    <location>
        <begin position="26"/>
        <end position="290"/>
    </location>
</feature>
<feature type="compositionally biased region" description="Low complexity" evidence="1">
    <location>
        <begin position="176"/>
        <end position="208"/>
    </location>
</feature>
<dbReference type="AlphaFoldDB" id="A0A6H5HXW4"/>
<reference evidence="3 4" key="1">
    <citation type="submission" date="2020-02" db="EMBL/GenBank/DDBJ databases">
        <authorList>
            <person name="Ferguson B K."/>
        </authorList>
    </citation>
    <scope>NUCLEOTIDE SEQUENCE [LARGE SCALE GENOMIC DNA]</scope>
</reference>
<name>A0A6H5HXW4_9HYME</name>
<feature type="region of interest" description="Disordered" evidence="1">
    <location>
        <begin position="153"/>
        <end position="208"/>
    </location>
</feature>
<feature type="signal peptide" evidence="2">
    <location>
        <begin position="1"/>
        <end position="25"/>
    </location>
</feature>
<dbReference type="Proteomes" id="UP000479190">
    <property type="component" value="Unassembled WGS sequence"/>
</dbReference>
<keyword evidence="4" id="KW-1185">Reference proteome</keyword>